<dbReference type="Pfam" id="PF08044">
    <property type="entry name" value="DUF1707"/>
    <property type="match status" value="1"/>
</dbReference>
<dbReference type="PANTHER" id="PTHR40763:SF4">
    <property type="entry name" value="DUF1707 DOMAIN-CONTAINING PROTEIN"/>
    <property type="match status" value="1"/>
</dbReference>
<proteinExistence type="predicted"/>
<evidence type="ECO:0000259" key="2">
    <source>
        <dbReference type="Pfam" id="PF08044"/>
    </source>
</evidence>
<dbReference type="EMBL" id="LT629772">
    <property type="protein sequence ID" value="SDR90060.1"/>
    <property type="molecule type" value="Genomic_DNA"/>
</dbReference>
<reference evidence="3 4" key="1">
    <citation type="submission" date="2016-10" db="EMBL/GenBank/DDBJ databases">
        <authorList>
            <person name="de Groot N.N."/>
        </authorList>
    </citation>
    <scope>NUCLEOTIDE SEQUENCE [LARGE SCALE GENOMIC DNA]</scope>
    <source>
        <strain evidence="3 4">DSM 21800</strain>
    </source>
</reference>
<dbReference type="PANTHER" id="PTHR40763">
    <property type="entry name" value="MEMBRANE PROTEIN-RELATED"/>
    <property type="match status" value="1"/>
</dbReference>
<dbReference type="Proteomes" id="UP000199103">
    <property type="component" value="Chromosome I"/>
</dbReference>
<dbReference type="AlphaFoldDB" id="A0A1H1MTM8"/>
<dbReference type="InterPro" id="IPR012551">
    <property type="entry name" value="DUF1707_SHOCT-like"/>
</dbReference>
<gene>
    <name evidence="3" type="ORF">SAMN04489812_0256</name>
</gene>
<organism evidence="3 4">
    <name type="scientific">Microlunatus soli</name>
    <dbReference type="NCBI Taxonomy" id="630515"/>
    <lineage>
        <taxon>Bacteria</taxon>
        <taxon>Bacillati</taxon>
        <taxon>Actinomycetota</taxon>
        <taxon>Actinomycetes</taxon>
        <taxon>Propionibacteriales</taxon>
        <taxon>Propionibacteriaceae</taxon>
        <taxon>Microlunatus</taxon>
    </lineage>
</organism>
<evidence type="ECO:0000256" key="1">
    <source>
        <dbReference type="SAM" id="MobiDB-lite"/>
    </source>
</evidence>
<feature type="domain" description="DUF1707" evidence="2">
    <location>
        <begin position="22"/>
        <end position="73"/>
    </location>
</feature>
<protein>
    <recommendedName>
        <fullName evidence="2">DUF1707 domain-containing protein</fullName>
    </recommendedName>
</protein>
<evidence type="ECO:0000313" key="3">
    <source>
        <dbReference type="EMBL" id="SDR90060.1"/>
    </source>
</evidence>
<feature type="region of interest" description="Disordered" evidence="1">
    <location>
        <begin position="1"/>
        <end position="26"/>
    </location>
</feature>
<accession>A0A1H1MTM8</accession>
<keyword evidence="4" id="KW-1185">Reference proteome</keyword>
<evidence type="ECO:0000313" key="4">
    <source>
        <dbReference type="Proteomes" id="UP000199103"/>
    </source>
</evidence>
<sequence>MPTAPETPIVPAMADSDSSSRLRASDADRDRVAQLLGAAHADGRLAAEEYQERLDRLYAGRTLGDLERVSDDLGGAEDLRGAAGSSEVVAAGAPERGGALAVPERVRPQLAILSQTMARPTGRIEGRLVAVSVFGNVQVDLSHATIGPEGVLVTANTVAGAVNITVPADARVTMTGLPLVGSLSPTRDPGPVDGPRVVVKAFAGLGSVTIHRAESETL</sequence>
<name>A0A1H1MTM8_9ACTN</name>
<dbReference type="STRING" id="630515.SAMN04489812_0256"/>